<dbReference type="Proteomes" id="UP001290462">
    <property type="component" value="Unassembled WGS sequence"/>
</dbReference>
<organism evidence="4 5">
    <name type="scientific">Carnobacterium maltaromaticum</name>
    <name type="common">Carnobacterium piscicola</name>
    <dbReference type="NCBI Taxonomy" id="2751"/>
    <lineage>
        <taxon>Bacteria</taxon>
        <taxon>Bacillati</taxon>
        <taxon>Bacillota</taxon>
        <taxon>Bacilli</taxon>
        <taxon>Lactobacillales</taxon>
        <taxon>Carnobacteriaceae</taxon>
        <taxon>Carnobacterium</taxon>
    </lineage>
</organism>
<keyword evidence="2" id="KW-0732">Signal</keyword>
<feature type="chain" id="PRO_5043432283" evidence="2">
    <location>
        <begin position="31"/>
        <end position="254"/>
    </location>
</feature>
<dbReference type="AlphaFoldDB" id="A0AAW9JQY2"/>
<feature type="signal peptide" evidence="2">
    <location>
        <begin position="1"/>
        <end position="30"/>
    </location>
</feature>
<gene>
    <name evidence="4" type="ORF">RAK27_03450</name>
</gene>
<proteinExistence type="predicted"/>
<reference evidence="4" key="1">
    <citation type="submission" date="2023-08" db="EMBL/GenBank/DDBJ databases">
        <title>Genomic characterization of piscicolin 126 produced by Carnobacterium maltaromaticum CM22 strain isolated from salmon (Salmo salar).</title>
        <authorList>
            <person name="Gonzalez-Gragera E."/>
            <person name="Garcia-Lopez J.D."/>
            <person name="Teso-Perez C."/>
            <person name="Gimenez-Hernandez I."/>
            <person name="Peralta-Sanchez J.M."/>
            <person name="Valdivia E."/>
            <person name="Montalban-Lopez M."/>
            <person name="Martin-Platero A.M."/>
            <person name="Banos A."/>
            <person name="Martinez-Bueno M."/>
        </authorList>
    </citation>
    <scope>NUCLEOTIDE SEQUENCE</scope>
    <source>
        <strain evidence="4">CM22</strain>
    </source>
</reference>
<evidence type="ECO:0000313" key="5">
    <source>
        <dbReference type="Proteomes" id="UP001290462"/>
    </source>
</evidence>
<feature type="region of interest" description="Disordered" evidence="1">
    <location>
        <begin position="43"/>
        <end position="80"/>
    </location>
</feature>
<dbReference type="InterPro" id="IPR027994">
    <property type="entry name" value="WxL_dom"/>
</dbReference>
<evidence type="ECO:0000259" key="3">
    <source>
        <dbReference type="Pfam" id="PF13731"/>
    </source>
</evidence>
<name>A0AAW9JQY2_CARML</name>
<accession>A0AAW9JQY2</accession>
<protein>
    <submittedName>
        <fullName evidence="4">WxL domain-containing protein</fullName>
    </submittedName>
</protein>
<feature type="domain" description="WxL" evidence="3">
    <location>
        <begin position="32"/>
        <end position="253"/>
    </location>
</feature>
<evidence type="ECO:0000313" key="4">
    <source>
        <dbReference type="EMBL" id="MDZ5757704.1"/>
    </source>
</evidence>
<feature type="compositionally biased region" description="Low complexity" evidence="1">
    <location>
        <begin position="43"/>
        <end position="69"/>
    </location>
</feature>
<dbReference type="RefSeq" id="WP_010054844.1">
    <property type="nucleotide sequence ID" value="NZ_JAVBVO010000002.1"/>
</dbReference>
<evidence type="ECO:0000256" key="1">
    <source>
        <dbReference type="SAM" id="MobiDB-lite"/>
    </source>
</evidence>
<sequence length="254" mass="26355">MTRGDVMKVGTLCLLAPLVLVSLGGAVVDAATAGTMNSISDVTFTTNTDPTNPVNPTDPTKPVLPVDPLDPADPHEPGTAGPLSIDYVSNFHFGNKVIQVTDATYYASMDSVKDVTTDQVVAVPNYLQVTDKRGSNVGWKVTVTQNGQFKTANTTPDVLANAQLKLTNATSNSTMNPILAPTASALVTIDPLGASSSLVVSAAEDKGMGTWTTAFGDAVSGGQSISLSVPGTTDKVKNVQYKASLTWNLEDGPL</sequence>
<dbReference type="EMBL" id="JAVBVO010000002">
    <property type="protein sequence ID" value="MDZ5757704.1"/>
    <property type="molecule type" value="Genomic_DNA"/>
</dbReference>
<comment type="caution">
    <text evidence="4">The sequence shown here is derived from an EMBL/GenBank/DDBJ whole genome shotgun (WGS) entry which is preliminary data.</text>
</comment>
<evidence type="ECO:0000256" key="2">
    <source>
        <dbReference type="SAM" id="SignalP"/>
    </source>
</evidence>
<dbReference type="Pfam" id="PF13731">
    <property type="entry name" value="WxL"/>
    <property type="match status" value="1"/>
</dbReference>